<sequence length="100" mass="11470">MEDTVKVLVDYKDDPSAPTGFWKLCYRSTKCIPRPLVQYSVLKIVGKSLRPLKRKVGAQQFDSYHVMFRSGRSDVGGQCHHDDLYKFSRCHPHATTCCSF</sequence>
<gene>
    <name evidence="1" type="ORF">FOZ61_002576</name>
</gene>
<protein>
    <submittedName>
        <fullName evidence="1">Uncharacterized protein</fullName>
    </submittedName>
</protein>
<accession>A0A7J6LT50</accession>
<reference evidence="1 2" key="1">
    <citation type="submission" date="2020-04" db="EMBL/GenBank/DDBJ databases">
        <title>Perkinsus olseni comparative genomics.</title>
        <authorList>
            <person name="Bogema D.R."/>
        </authorList>
    </citation>
    <scope>NUCLEOTIDE SEQUENCE [LARGE SCALE GENOMIC DNA]</scope>
    <source>
        <strain evidence="1">ATCC PRA-179</strain>
    </source>
</reference>
<comment type="caution">
    <text evidence="1">The sequence shown here is derived from an EMBL/GenBank/DDBJ whole genome shotgun (WGS) entry which is preliminary data.</text>
</comment>
<proteinExistence type="predicted"/>
<dbReference type="EMBL" id="JABAHT010000172">
    <property type="protein sequence ID" value="KAF4662316.1"/>
    <property type="molecule type" value="Genomic_DNA"/>
</dbReference>
<name>A0A7J6LT50_PEROL</name>
<dbReference type="Proteomes" id="UP000570595">
    <property type="component" value="Unassembled WGS sequence"/>
</dbReference>
<evidence type="ECO:0000313" key="2">
    <source>
        <dbReference type="Proteomes" id="UP000570595"/>
    </source>
</evidence>
<evidence type="ECO:0000313" key="1">
    <source>
        <dbReference type="EMBL" id="KAF4662316.1"/>
    </source>
</evidence>
<organism evidence="1 2">
    <name type="scientific">Perkinsus olseni</name>
    <name type="common">Perkinsus atlanticus</name>
    <dbReference type="NCBI Taxonomy" id="32597"/>
    <lineage>
        <taxon>Eukaryota</taxon>
        <taxon>Sar</taxon>
        <taxon>Alveolata</taxon>
        <taxon>Perkinsozoa</taxon>
        <taxon>Perkinsea</taxon>
        <taxon>Perkinsida</taxon>
        <taxon>Perkinsidae</taxon>
        <taxon>Perkinsus</taxon>
    </lineage>
</organism>
<dbReference type="AlphaFoldDB" id="A0A7J6LT50"/>